<dbReference type="Gene3D" id="1.20.890.10">
    <property type="entry name" value="cAMP-dependent protein kinase regulatory subunit, dimerization-anchoring domain"/>
    <property type="match status" value="1"/>
</dbReference>
<dbReference type="Pfam" id="PF02197">
    <property type="entry name" value="RIIa"/>
    <property type="match status" value="1"/>
</dbReference>
<name>A0ABN9CXY5_9NEOB</name>
<evidence type="ECO:0000313" key="4">
    <source>
        <dbReference type="Proteomes" id="UP001162483"/>
    </source>
</evidence>
<feature type="non-terminal residue" evidence="3">
    <location>
        <position position="88"/>
    </location>
</feature>
<dbReference type="EMBL" id="CATNWA010013381">
    <property type="protein sequence ID" value="CAI9565075.1"/>
    <property type="molecule type" value="Genomic_DNA"/>
</dbReference>
<protein>
    <recommendedName>
        <fullName evidence="2">RIIa domain-containing protein</fullName>
    </recommendedName>
</protein>
<dbReference type="Proteomes" id="UP001162483">
    <property type="component" value="Unassembled WGS sequence"/>
</dbReference>
<feature type="domain" description="RIIa" evidence="2">
    <location>
        <begin position="40"/>
        <end position="66"/>
    </location>
</feature>
<comment type="caution">
    <text evidence="3">The sequence shown here is derived from an EMBL/GenBank/DDBJ whole genome shotgun (WGS) entry which is preliminary data.</text>
</comment>
<keyword evidence="4" id="KW-1185">Reference proteome</keyword>
<evidence type="ECO:0000256" key="1">
    <source>
        <dbReference type="SAM" id="MobiDB-lite"/>
    </source>
</evidence>
<dbReference type="CDD" id="cd22971">
    <property type="entry name" value="DD_RIIAD1"/>
    <property type="match status" value="1"/>
</dbReference>
<organism evidence="3 4">
    <name type="scientific">Staurois parvus</name>
    <dbReference type="NCBI Taxonomy" id="386267"/>
    <lineage>
        <taxon>Eukaryota</taxon>
        <taxon>Metazoa</taxon>
        <taxon>Chordata</taxon>
        <taxon>Craniata</taxon>
        <taxon>Vertebrata</taxon>
        <taxon>Euteleostomi</taxon>
        <taxon>Amphibia</taxon>
        <taxon>Batrachia</taxon>
        <taxon>Anura</taxon>
        <taxon>Neobatrachia</taxon>
        <taxon>Ranoidea</taxon>
        <taxon>Ranidae</taxon>
        <taxon>Staurois</taxon>
    </lineage>
</organism>
<evidence type="ECO:0000259" key="2">
    <source>
        <dbReference type="Pfam" id="PF02197"/>
    </source>
</evidence>
<feature type="region of interest" description="Disordered" evidence="1">
    <location>
        <begin position="69"/>
        <end position="88"/>
    </location>
</feature>
<reference evidence="3" key="1">
    <citation type="submission" date="2023-05" db="EMBL/GenBank/DDBJ databases">
        <authorList>
            <person name="Stuckert A."/>
        </authorList>
    </citation>
    <scope>NUCLEOTIDE SEQUENCE</scope>
</reference>
<gene>
    <name evidence="3" type="ORF">SPARVUS_LOCUS6017377</name>
</gene>
<feature type="compositionally biased region" description="Basic and acidic residues" evidence="1">
    <location>
        <begin position="74"/>
        <end position="88"/>
    </location>
</feature>
<dbReference type="SUPFAM" id="SSF47391">
    <property type="entry name" value="Dimerization-anchoring domain of cAMP-dependent PK regulatory subunit"/>
    <property type="match status" value="1"/>
</dbReference>
<sequence>MAEEDPGALNSEQESRLRAWRIQTRIGNESYLRSHQEVRLLLSAFIREVLLHRPENIREFAADYFTDPTLPATVREKTSRSQAEDESH</sequence>
<dbReference type="InterPro" id="IPR059162">
    <property type="entry name" value="RIIAD1"/>
</dbReference>
<dbReference type="InterPro" id="IPR003117">
    <property type="entry name" value="cAMP_dep_PK_reg_su_I/II_a/b"/>
</dbReference>
<proteinExistence type="predicted"/>
<accession>A0ABN9CXY5</accession>
<evidence type="ECO:0000313" key="3">
    <source>
        <dbReference type="EMBL" id="CAI9565075.1"/>
    </source>
</evidence>
<dbReference type="PANTHER" id="PTHR15505">
    <property type="entry name" value="RIIA DOMAIN-CONTAINING PROTEIN 1"/>
    <property type="match status" value="1"/>
</dbReference>
<dbReference type="PANTHER" id="PTHR15505:SF4">
    <property type="entry name" value="RIIA DOMAIN-CONTAINING PROTEIN 1"/>
    <property type="match status" value="1"/>
</dbReference>